<keyword evidence="4" id="KW-0732">Signal</keyword>
<organism evidence="7 8">
    <name type="scientific">Hyalella azteca</name>
    <name type="common">Amphipod</name>
    <dbReference type="NCBI Taxonomy" id="294128"/>
    <lineage>
        <taxon>Eukaryota</taxon>
        <taxon>Metazoa</taxon>
        <taxon>Ecdysozoa</taxon>
        <taxon>Arthropoda</taxon>
        <taxon>Crustacea</taxon>
        <taxon>Multicrustacea</taxon>
        <taxon>Malacostraca</taxon>
        <taxon>Eumalacostraca</taxon>
        <taxon>Peracarida</taxon>
        <taxon>Amphipoda</taxon>
        <taxon>Senticaudata</taxon>
        <taxon>Talitrida</taxon>
        <taxon>Talitroidea</taxon>
        <taxon>Hyalellidae</taxon>
        <taxon>Hyalella</taxon>
    </lineage>
</organism>
<evidence type="ECO:0000313" key="8">
    <source>
        <dbReference type="RefSeq" id="XP_018008376.1"/>
    </source>
</evidence>
<comment type="subcellular location">
    <subcellularLocation>
        <location evidence="1">Secreted</location>
    </subcellularLocation>
</comment>
<dbReference type="KEGG" id="hazt:108666074"/>
<accession>A0A8B7N3G5</accession>
<dbReference type="OrthoDB" id="6348022at2759"/>
<comment type="similarity">
    <text evidence="2">Belongs to the DIPK family.</text>
</comment>
<dbReference type="InterPro" id="IPR020519">
    <property type="entry name" value="DIPK2A/B"/>
</dbReference>
<dbReference type="RefSeq" id="XP_018008376.1">
    <property type="nucleotide sequence ID" value="XM_018152887.2"/>
</dbReference>
<evidence type="ECO:0000256" key="1">
    <source>
        <dbReference type="ARBA" id="ARBA00004613"/>
    </source>
</evidence>
<keyword evidence="3" id="KW-0964">Secreted</keyword>
<dbReference type="PANTHER" id="PTHR32073">
    <property type="entry name" value="GH11358P"/>
    <property type="match status" value="1"/>
</dbReference>
<dbReference type="PANTHER" id="PTHR32073:SF10">
    <property type="entry name" value="FAM69 PROTEIN-KINASE DOMAIN-CONTAINING PROTEIN"/>
    <property type="match status" value="1"/>
</dbReference>
<evidence type="ECO:0000256" key="2">
    <source>
        <dbReference type="ARBA" id="ARBA00006338"/>
    </source>
</evidence>
<evidence type="ECO:0000256" key="4">
    <source>
        <dbReference type="ARBA" id="ARBA00022729"/>
    </source>
</evidence>
<dbReference type="Proteomes" id="UP000694843">
    <property type="component" value="Unplaced"/>
</dbReference>
<evidence type="ECO:0000259" key="6">
    <source>
        <dbReference type="Pfam" id="PF12260"/>
    </source>
</evidence>
<evidence type="ECO:0000313" key="7">
    <source>
        <dbReference type="Proteomes" id="UP000694843"/>
    </source>
</evidence>
<dbReference type="AlphaFoldDB" id="A0A8B7N3G5"/>
<dbReference type="GO" id="GO:0005576">
    <property type="term" value="C:extracellular region"/>
    <property type="evidence" value="ECO:0007669"/>
    <property type="project" value="UniProtKB-SubCell"/>
</dbReference>
<dbReference type="InterPro" id="IPR022049">
    <property type="entry name" value="FAM69_kinase_dom"/>
</dbReference>
<reference evidence="8" key="1">
    <citation type="submission" date="2025-08" db="UniProtKB">
        <authorList>
            <consortium name="RefSeq"/>
        </authorList>
    </citation>
    <scope>IDENTIFICATION</scope>
    <source>
        <tissue evidence="8">Whole organism</tissue>
    </source>
</reference>
<proteinExistence type="inferred from homology"/>
<gene>
    <name evidence="8" type="primary">LOC108666074</name>
</gene>
<dbReference type="Pfam" id="PF12260">
    <property type="entry name" value="PIP49_C"/>
    <property type="match status" value="1"/>
</dbReference>
<evidence type="ECO:0000256" key="3">
    <source>
        <dbReference type="ARBA" id="ARBA00022525"/>
    </source>
</evidence>
<keyword evidence="7" id="KW-1185">Reference proteome</keyword>
<name>A0A8B7N3G5_HYAAZ</name>
<sequence>MPNIRVYYRKLLAGVGAFLLVLLFILSQLSYSSKYKLGETEEHPSLLHSSSINRKAASVEGPRLSKVSESDLGLHKHNLSQLLINLANERSCPACLGSDLCEDLSSGFLSLISAKGVLDEETQAVEYMANIGVKHLVRLQVVDSGALEHVTRTLCGSGASVGSCTVKLAAARWPYITSVEALSSSVALSFINTNGENIYQRPLLMCSTPLSLSILEAAFASDPIGTGSSVPTPSDKLNLLTALAVAPGFAVQKMTERLQLSPSSVGALGACGRAWLSGREKLTPLVDLLDDTWSARAALGAQLLGMVEDMLESSDEWLVFVSLWSPERLMVAADGELLLRDSASVAIIDKGALSMGASGEYGTEEDLNTLGRVCNSKCFSELFALIMADSHVPSTAKPQPSSSHRDTNSIPNKPSLDKTIYNNRRKQQQSFKEDFVERRYTGSRSLAVAPSVAHTCAHEDLFAHFMYASACAFVLSDDPQHHGMNFFPELQGRRSSQVKGLLHSAPQDVAVHMAQLLQACVHETSGGERLRAVEELKDS</sequence>
<evidence type="ECO:0000256" key="5">
    <source>
        <dbReference type="SAM" id="MobiDB-lite"/>
    </source>
</evidence>
<feature type="region of interest" description="Disordered" evidence="5">
    <location>
        <begin position="394"/>
        <end position="432"/>
    </location>
</feature>
<dbReference type="GeneID" id="108666074"/>
<feature type="domain" description="FAM69 protein-kinase" evidence="6">
    <location>
        <begin position="268"/>
        <end position="378"/>
    </location>
</feature>
<feature type="compositionally biased region" description="Polar residues" evidence="5">
    <location>
        <begin position="394"/>
        <end position="412"/>
    </location>
</feature>
<protein>
    <submittedName>
        <fullName evidence="8">Uncharacterized protein LOC108666074</fullName>
    </submittedName>
</protein>
<dbReference type="OMA" id="LIMADSH"/>